<dbReference type="PROSITE" id="PS50995">
    <property type="entry name" value="HTH_MARR_2"/>
    <property type="match status" value="1"/>
</dbReference>
<feature type="domain" description="HTH marR-type" evidence="4">
    <location>
        <begin position="1"/>
        <end position="111"/>
    </location>
</feature>
<dbReference type="Proteomes" id="UP000281708">
    <property type="component" value="Unassembled WGS sequence"/>
</dbReference>
<evidence type="ECO:0000259" key="4">
    <source>
        <dbReference type="PROSITE" id="PS50995"/>
    </source>
</evidence>
<keyword evidence="6" id="KW-1185">Reference proteome</keyword>
<evidence type="ECO:0000313" key="6">
    <source>
        <dbReference type="Proteomes" id="UP000281708"/>
    </source>
</evidence>
<organism evidence="5 6">
    <name type="scientific">Nocardioides mangrovicus</name>
    <dbReference type="NCBI Taxonomy" id="2478913"/>
    <lineage>
        <taxon>Bacteria</taxon>
        <taxon>Bacillati</taxon>
        <taxon>Actinomycetota</taxon>
        <taxon>Actinomycetes</taxon>
        <taxon>Propionibacteriales</taxon>
        <taxon>Nocardioidaceae</taxon>
        <taxon>Nocardioides</taxon>
    </lineage>
</organism>
<keyword evidence="2" id="KW-0238">DNA-binding</keyword>
<evidence type="ECO:0000256" key="1">
    <source>
        <dbReference type="ARBA" id="ARBA00023015"/>
    </source>
</evidence>
<dbReference type="PANTHER" id="PTHR42756">
    <property type="entry name" value="TRANSCRIPTIONAL REGULATOR, MARR"/>
    <property type="match status" value="1"/>
</dbReference>
<dbReference type="AlphaFoldDB" id="A0A3L8P0R6"/>
<dbReference type="GO" id="GO:0003677">
    <property type="term" value="F:DNA binding"/>
    <property type="evidence" value="ECO:0007669"/>
    <property type="project" value="UniProtKB-KW"/>
</dbReference>
<dbReference type="InterPro" id="IPR036390">
    <property type="entry name" value="WH_DNA-bd_sf"/>
</dbReference>
<dbReference type="InterPro" id="IPR036388">
    <property type="entry name" value="WH-like_DNA-bd_sf"/>
</dbReference>
<evidence type="ECO:0000256" key="2">
    <source>
        <dbReference type="ARBA" id="ARBA00023125"/>
    </source>
</evidence>
<dbReference type="Pfam" id="PF01047">
    <property type="entry name" value="MarR"/>
    <property type="match status" value="1"/>
</dbReference>
<keyword evidence="3" id="KW-0804">Transcription</keyword>
<dbReference type="PANTHER" id="PTHR42756:SF1">
    <property type="entry name" value="TRANSCRIPTIONAL REPRESSOR OF EMRAB OPERON"/>
    <property type="match status" value="1"/>
</dbReference>
<dbReference type="GO" id="GO:0003700">
    <property type="term" value="F:DNA-binding transcription factor activity"/>
    <property type="evidence" value="ECO:0007669"/>
    <property type="project" value="InterPro"/>
</dbReference>
<dbReference type="Gene3D" id="1.10.10.10">
    <property type="entry name" value="Winged helix-like DNA-binding domain superfamily/Winged helix DNA-binding domain"/>
    <property type="match status" value="1"/>
</dbReference>
<protein>
    <submittedName>
        <fullName evidence="5">MarR family transcriptional regulator</fullName>
    </submittedName>
</protein>
<gene>
    <name evidence="5" type="ORF">D9V37_17075</name>
</gene>
<sequence>MAQVELLQRLADEPALRVRDLAERHRLAANTVSSLVQQLVESGLVTRDPDSQDRRAVTVSLTTDGVQALAGWRSAHHRRLASALDGLSTTQRRRIQTALPALVALVEQLEDDA</sequence>
<dbReference type="InterPro" id="IPR000835">
    <property type="entry name" value="HTH_MarR-typ"/>
</dbReference>
<comment type="caution">
    <text evidence="5">The sequence shown here is derived from an EMBL/GenBank/DDBJ whole genome shotgun (WGS) entry which is preliminary data.</text>
</comment>
<dbReference type="OrthoDB" id="5148120at2"/>
<name>A0A3L8P0R6_9ACTN</name>
<evidence type="ECO:0000313" key="5">
    <source>
        <dbReference type="EMBL" id="RLV48393.1"/>
    </source>
</evidence>
<accession>A0A3L8P0R6</accession>
<reference evidence="5 6" key="1">
    <citation type="submission" date="2018-10" db="EMBL/GenBank/DDBJ databases">
        <title>Marmoricola sp. 4Q3S-7 whole genome shotgun sequence.</title>
        <authorList>
            <person name="Li F."/>
        </authorList>
    </citation>
    <scope>NUCLEOTIDE SEQUENCE [LARGE SCALE GENOMIC DNA]</scope>
    <source>
        <strain evidence="5 6">4Q3S-7</strain>
    </source>
</reference>
<dbReference type="SMART" id="SM00347">
    <property type="entry name" value="HTH_MARR"/>
    <property type="match status" value="1"/>
</dbReference>
<dbReference type="InterPro" id="IPR023187">
    <property type="entry name" value="Tscrpt_reg_MarR-type_CS"/>
</dbReference>
<proteinExistence type="predicted"/>
<keyword evidence="1" id="KW-0805">Transcription regulation</keyword>
<dbReference type="PROSITE" id="PS01117">
    <property type="entry name" value="HTH_MARR_1"/>
    <property type="match status" value="1"/>
</dbReference>
<dbReference type="SUPFAM" id="SSF46785">
    <property type="entry name" value="Winged helix' DNA-binding domain"/>
    <property type="match status" value="1"/>
</dbReference>
<dbReference type="EMBL" id="RDBE01000010">
    <property type="protein sequence ID" value="RLV48393.1"/>
    <property type="molecule type" value="Genomic_DNA"/>
</dbReference>
<evidence type="ECO:0000256" key="3">
    <source>
        <dbReference type="ARBA" id="ARBA00023163"/>
    </source>
</evidence>